<evidence type="ECO:0008006" key="6">
    <source>
        <dbReference type="Google" id="ProtNLM"/>
    </source>
</evidence>
<dbReference type="EMBL" id="BJXR01000002">
    <property type="protein sequence ID" value="GEN04982.1"/>
    <property type="molecule type" value="Genomic_DNA"/>
</dbReference>
<comment type="caution">
    <text evidence="2">The sequence shown here is derived from an EMBL/GenBank/DDBJ whole genome shotgun (WGS) entry which is preliminary data.</text>
</comment>
<evidence type="ECO:0000313" key="5">
    <source>
        <dbReference type="Proteomes" id="UP000321514"/>
    </source>
</evidence>
<evidence type="ECO:0000313" key="3">
    <source>
        <dbReference type="EMBL" id="SET21736.1"/>
    </source>
</evidence>
<sequence length="371" mass="39484">MRVAALSLCCLLCVPAIASAQDEALPPPRPSKLVPNMAKPPKLQGGLKGFASPLTLKSTDVSGASASFTAKVGFRKDTLYVGVDAKDDQLLAGDTVTLSIYFPDTGPLTTGYTWRFGFDGKRDSGASSGTPEFAQQKVNGAVERRGTTLSLVAAVPVRALPRFPSIDPMVMDVCITYEDQDGEGKGVPVSNCQSGTMVGEALRLPDEPRKALKLKPPEAVTALEPAATGWLGWDLLSYPAWAQGDEELSPESLRELVVGKPVDAKSVNVNVPESLSLTGELSFVTVLSGKNPYAVAGQCDAETELRLGLYLVTGKTARRVLEWPAATCALGRASSVELDEEDGLTIRYSNGAMMNFVWSGDHFTRTELGSR</sequence>
<dbReference type="Proteomes" id="UP000183760">
    <property type="component" value="Unassembled WGS sequence"/>
</dbReference>
<protein>
    <recommendedName>
        <fullName evidence="6">Lipoprotein</fullName>
    </recommendedName>
</protein>
<keyword evidence="1" id="KW-0732">Signal</keyword>
<dbReference type="CDD" id="cd00241">
    <property type="entry name" value="DOMON_like"/>
    <property type="match status" value="1"/>
</dbReference>
<accession>A0A511SU26</accession>
<dbReference type="OrthoDB" id="5492503at2"/>
<dbReference type="Gene3D" id="2.60.40.1190">
    <property type="match status" value="1"/>
</dbReference>
<dbReference type="EMBL" id="FOIB01000001">
    <property type="protein sequence ID" value="SET21736.1"/>
    <property type="molecule type" value="Genomic_DNA"/>
</dbReference>
<feature type="chain" id="PRO_5023060278" description="Lipoprotein" evidence="1">
    <location>
        <begin position="21"/>
        <end position="371"/>
    </location>
</feature>
<evidence type="ECO:0000256" key="1">
    <source>
        <dbReference type="SAM" id="SignalP"/>
    </source>
</evidence>
<reference evidence="2 5" key="2">
    <citation type="submission" date="2019-07" db="EMBL/GenBank/DDBJ databases">
        <title>Whole genome shotgun sequence of Myxococcus fulvus NBRC 100333.</title>
        <authorList>
            <person name="Hosoyama A."/>
            <person name="Uohara A."/>
            <person name="Ohji S."/>
            <person name="Ichikawa N."/>
        </authorList>
    </citation>
    <scope>NUCLEOTIDE SEQUENCE [LARGE SCALE GENOMIC DNA]</scope>
    <source>
        <strain evidence="2 5">NBRC 100333</strain>
    </source>
</reference>
<keyword evidence="4" id="KW-1185">Reference proteome</keyword>
<evidence type="ECO:0000313" key="2">
    <source>
        <dbReference type="EMBL" id="GEN04982.1"/>
    </source>
</evidence>
<dbReference type="Proteomes" id="UP000321514">
    <property type="component" value="Unassembled WGS sequence"/>
</dbReference>
<gene>
    <name evidence="2" type="ORF">MFU01_00190</name>
    <name evidence="3" type="ORF">SAMN05443572_1011474</name>
</gene>
<dbReference type="AlphaFoldDB" id="A0A511SU26"/>
<evidence type="ECO:0000313" key="4">
    <source>
        <dbReference type="Proteomes" id="UP000183760"/>
    </source>
</evidence>
<reference evidence="3 4" key="1">
    <citation type="submission" date="2016-10" db="EMBL/GenBank/DDBJ databases">
        <authorList>
            <person name="Varghese N."/>
            <person name="Submissions S."/>
        </authorList>
    </citation>
    <scope>NUCLEOTIDE SEQUENCE [LARGE SCALE GENOMIC DNA]</scope>
    <source>
        <strain evidence="3 4">DSM 16525</strain>
    </source>
</reference>
<name>A0A511SU26_MYXFU</name>
<proteinExistence type="predicted"/>
<dbReference type="SUPFAM" id="SSF49344">
    <property type="entry name" value="CBD9-like"/>
    <property type="match status" value="1"/>
</dbReference>
<dbReference type="RefSeq" id="WP_046711561.1">
    <property type="nucleotide sequence ID" value="NZ_BJXR01000002.1"/>
</dbReference>
<feature type="signal peptide" evidence="1">
    <location>
        <begin position="1"/>
        <end position="20"/>
    </location>
</feature>
<dbReference type="STRING" id="1334629.MFUL124B02_08255"/>
<organism evidence="2 5">
    <name type="scientific">Myxococcus fulvus</name>
    <dbReference type="NCBI Taxonomy" id="33"/>
    <lineage>
        <taxon>Bacteria</taxon>
        <taxon>Pseudomonadati</taxon>
        <taxon>Myxococcota</taxon>
        <taxon>Myxococcia</taxon>
        <taxon>Myxococcales</taxon>
        <taxon>Cystobacterineae</taxon>
        <taxon>Myxococcaceae</taxon>
        <taxon>Myxococcus</taxon>
    </lineage>
</organism>